<sequence length="454" mass="49279">MHVLEVSLKKKSREVLSLAIPAMVESLLQTVVGFVDTLFVARLGLVEVTAVGVANTLLAVYIAVFMAIGIGTSSIIAKHIGAGDIENAREAARLSTWITLIAGLLFGVLTLFFAEQLLHLMGASDDVLSQGALYFRIVGTPSLVISLMLNFGNVLRASGNTVSPMMISFWMNIIHIILDYVLIFGIFQFTGFGVGGAAAATVLTRIFGALMLYLAIRRSSVRFSFCRQKRVRNKSITLEIIRLSIPATGERLIMRLGQVVYLGLIVHMGTEIYAANAIAENIETFAYLPGLGLSVAATVLVGKKLGANKYKEAYSYGLLAAMISVVIMIVTGILLFFLTPFFAGWFTDQISTAAMITLAMRIDAFFMPPLAIGLVLAGALQGAGDTKTPMYSTAIGMWGIRVLFIYLLGVQGNMGIAGIWIAQGIDLTVKAAFLYYCFRKMFKHEKFTNVSEEK</sequence>
<comment type="subcellular location">
    <subcellularLocation>
        <location evidence="2">Cell membrane</location>
        <topology evidence="2">Multi-pass membrane protein</topology>
    </subcellularLocation>
</comment>
<dbReference type="EMBL" id="FOOY01000003">
    <property type="protein sequence ID" value="SFF96272.1"/>
    <property type="molecule type" value="Genomic_DNA"/>
</dbReference>
<keyword evidence="11 13" id="KW-0472">Membrane</keyword>
<keyword evidence="15" id="KW-1185">Reference proteome</keyword>
<reference evidence="15" key="1">
    <citation type="submission" date="2016-10" db="EMBL/GenBank/DDBJ databases">
        <authorList>
            <person name="Varghese N."/>
            <person name="Submissions S."/>
        </authorList>
    </citation>
    <scope>NUCLEOTIDE SEQUENCE [LARGE SCALE GENOMIC DNA]</scope>
    <source>
        <strain evidence="15">ATCC 700379</strain>
    </source>
</reference>
<dbReference type="GO" id="GO:0005886">
    <property type="term" value="C:plasma membrane"/>
    <property type="evidence" value="ECO:0007669"/>
    <property type="project" value="UniProtKB-SubCell"/>
</dbReference>
<feature type="transmembrane region" description="Helical" evidence="13">
    <location>
        <begin position="53"/>
        <end position="76"/>
    </location>
</feature>
<dbReference type="NCBIfam" id="TIGR00797">
    <property type="entry name" value="matE"/>
    <property type="match status" value="1"/>
</dbReference>
<evidence type="ECO:0000256" key="3">
    <source>
        <dbReference type="ARBA" id="ARBA00010199"/>
    </source>
</evidence>
<feature type="transmembrane region" description="Helical" evidence="13">
    <location>
        <begin position="358"/>
        <end position="379"/>
    </location>
</feature>
<organism evidence="14 15">
    <name type="scientific">Sporolactobacillus nakayamae</name>
    <dbReference type="NCBI Taxonomy" id="269670"/>
    <lineage>
        <taxon>Bacteria</taxon>
        <taxon>Bacillati</taxon>
        <taxon>Bacillota</taxon>
        <taxon>Bacilli</taxon>
        <taxon>Bacillales</taxon>
        <taxon>Sporolactobacillaceae</taxon>
        <taxon>Sporolactobacillus</taxon>
    </lineage>
</organism>
<dbReference type="GO" id="GO:0006811">
    <property type="term" value="P:monoatomic ion transport"/>
    <property type="evidence" value="ECO:0007669"/>
    <property type="project" value="UniProtKB-KW"/>
</dbReference>
<feature type="transmembrane region" description="Helical" evidence="13">
    <location>
        <begin position="314"/>
        <end position="338"/>
    </location>
</feature>
<dbReference type="PANTHER" id="PTHR43298">
    <property type="entry name" value="MULTIDRUG RESISTANCE PROTEIN NORM-RELATED"/>
    <property type="match status" value="1"/>
</dbReference>
<feature type="transmembrane region" description="Helical" evidence="13">
    <location>
        <begin position="167"/>
        <end position="187"/>
    </location>
</feature>
<evidence type="ECO:0000256" key="7">
    <source>
        <dbReference type="ARBA" id="ARBA00022475"/>
    </source>
</evidence>
<evidence type="ECO:0000256" key="1">
    <source>
        <dbReference type="ARBA" id="ARBA00003408"/>
    </source>
</evidence>
<feature type="transmembrane region" description="Helical" evidence="13">
    <location>
        <begin position="285"/>
        <end position="302"/>
    </location>
</feature>
<gene>
    <name evidence="14" type="ORF">SAMN02982927_00160</name>
</gene>
<evidence type="ECO:0000256" key="6">
    <source>
        <dbReference type="ARBA" id="ARBA00022449"/>
    </source>
</evidence>
<evidence type="ECO:0000256" key="8">
    <source>
        <dbReference type="ARBA" id="ARBA00022692"/>
    </source>
</evidence>
<keyword evidence="6" id="KW-0050">Antiport</keyword>
<dbReference type="PANTHER" id="PTHR43298:SF2">
    <property type="entry name" value="FMN_FAD EXPORTER YEEO-RELATED"/>
    <property type="match status" value="1"/>
</dbReference>
<keyword evidence="5" id="KW-0813">Transport</keyword>
<accession>A0A1I2MXR2</accession>
<dbReference type="InterPro" id="IPR002528">
    <property type="entry name" value="MATE_fam"/>
</dbReference>
<name>A0A1I2MXR2_9BACL</name>
<feature type="transmembrane region" description="Helical" evidence="13">
    <location>
        <begin position="259"/>
        <end position="279"/>
    </location>
</feature>
<keyword evidence="7" id="KW-1003">Cell membrane</keyword>
<feature type="transmembrane region" description="Helical" evidence="13">
    <location>
        <begin position="193"/>
        <end position="216"/>
    </location>
</feature>
<feature type="transmembrane region" description="Helical" evidence="13">
    <location>
        <begin position="97"/>
        <end position="114"/>
    </location>
</feature>
<keyword evidence="8 13" id="KW-0812">Transmembrane</keyword>
<dbReference type="GO" id="GO:0042910">
    <property type="term" value="F:xenobiotic transmembrane transporter activity"/>
    <property type="evidence" value="ECO:0007669"/>
    <property type="project" value="InterPro"/>
</dbReference>
<evidence type="ECO:0000256" key="9">
    <source>
        <dbReference type="ARBA" id="ARBA00022989"/>
    </source>
</evidence>
<evidence type="ECO:0000313" key="15">
    <source>
        <dbReference type="Proteomes" id="UP000198752"/>
    </source>
</evidence>
<keyword evidence="9 13" id="KW-1133">Transmembrane helix</keyword>
<evidence type="ECO:0000256" key="13">
    <source>
        <dbReference type="SAM" id="Phobius"/>
    </source>
</evidence>
<dbReference type="AlphaFoldDB" id="A0A1I2MXR2"/>
<evidence type="ECO:0000256" key="5">
    <source>
        <dbReference type="ARBA" id="ARBA00022448"/>
    </source>
</evidence>
<dbReference type="InterPro" id="IPR050222">
    <property type="entry name" value="MATE_MdtK"/>
</dbReference>
<comment type="similarity">
    <text evidence="3">Belongs to the multi antimicrobial extrusion (MATE) (TC 2.A.66.1) family.</text>
</comment>
<evidence type="ECO:0000256" key="4">
    <source>
        <dbReference type="ARBA" id="ARBA00020268"/>
    </source>
</evidence>
<dbReference type="Proteomes" id="UP000198752">
    <property type="component" value="Unassembled WGS sequence"/>
</dbReference>
<dbReference type="STRING" id="269670.SAMN02982927_00160"/>
<feature type="transmembrane region" description="Helical" evidence="13">
    <location>
        <begin position="391"/>
        <end position="409"/>
    </location>
</feature>
<evidence type="ECO:0000256" key="11">
    <source>
        <dbReference type="ARBA" id="ARBA00023136"/>
    </source>
</evidence>
<dbReference type="CDD" id="cd13137">
    <property type="entry name" value="MATE_NorM_like"/>
    <property type="match status" value="1"/>
</dbReference>
<dbReference type="InterPro" id="IPR048279">
    <property type="entry name" value="MdtK-like"/>
</dbReference>
<dbReference type="Pfam" id="PF01554">
    <property type="entry name" value="MatE"/>
    <property type="match status" value="2"/>
</dbReference>
<feature type="transmembrane region" description="Helical" evidence="13">
    <location>
        <begin position="415"/>
        <end position="438"/>
    </location>
</feature>
<feature type="transmembrane region" description="Helical" evidence="13">
    <location>
        <begin position="134"/>
        <end position="155"/>
    </location>
</feature>
<evidence type="ECO:0000313" key="14">
    <source>
        <dbReference type="EMBL" id="SFF96272.1"/>
    </source>
</evidence>
<evidence type="ECO:0000256" key="10">
    <source>
        <dbReference type="ARBA" id="ARBA00023065"/>
    </source>
</evidence>
<comment type="function">
    <text evidence="1">Multidrug efflux pump.</text>
</comment>
<evidence type="ECO:0000256" key="2">
    <source>
        <dbReference type="ARBA" id="ARBA00004651"/>
    </source>
</evidence>
<proteinExistence type="inferred from homology"/>
<keyword evidence="10" id="KW-0406">Ion transport</keyword>
<dbReference type="PIRSF" id="PIRSF006603">
    <property type="entry name" value="DinF"/>
    <property type="match status" value="1"/>
</dbReference>
<evidence type="ECO:0000256" key="12">
    <source>
        <dbReference type="ARBA" id="ARBA00031636"/>
    </source>
</evidence>
<protein>
    <recommendedName>
        <fullName evidence="4">Probable multidrug resistance protein NorM</fullName>
    </recommendedName>
    <alternativeName>
        <fullName evidence="12">Multidrug-efflux transporter</fullName>
    </alternativeName>
</protein>
<dbReference type="GO" id="GO:0015297">
    <property type="term" value="F:antiporter activity"/>
    <property type="evidence" value="ECO:0007669"/>
    <property type="project" value="UniProtKB-KW"/>
</dbReference>